<dbReference type="Pfam" id="PF02675">
    <property type="entry name" value="AdoMet_dc"/>
    <property type="match status" value="1"/>
</dbReference>
<evidence type="ECO:0000313" key="3">
    <source>
        <dbReference type="Proteomes" id="UP000694001"/>
    </source>
</evidence>
<comment type="cofactor">
    <cofactor evidence="1">
        <name>pyruvate</name>
        <dbReference type="ChEBI" id="CHEBI:15361"/>
    </cofactor>
    <text evidence="1">Binds 1 pyruvoyl group covalently per subunit.</text>
</comment>
<comment type="subunit">
    <text evidence="1">Heterotetramer of two alpha and two beta chains arranged as a dimer of alpha/beta heterodimers.</text>
</comment>
<comment type="pathway">
    <text evidence="1">Amine and polyamine biosynthesis; S-adenosylmethioninamine biosynthesis; S-adenosylmethioninamine from S-adenosyl-L-methionine: step 1/1.</text>
</comment>
<dbReference type="EC" id="4.1.1.50" evidence="1"/>
<evidence type="ECO:0000256" key="1">
    <source>
        <dbReference type="HAMAP-Rule" id="MF_00464"/>
    </source>
</evidence>
<keyword evidence="1 2" id="KW-0456">Lyase</keyword>
<dbReference type="KEGG" id="elio:KO353_03310"/>
<evidence type="ECO:0000313" key="2">
    <source>
        <dbReference type="EMBL" id="QXM25285.1"/>
    </source>
</evidence>
<protein>
    <recommendedName>
        <fullName evidence="1">S-adenosylmethionine decarboxylase proenzyme</fullName>
        <shortName evidence="1">AdoMetDC</shortName>
        <shortName evidence="1">SAMDC</shortName>
        <ecNumber evidence="1">4.1.1.50</ecNumber>
    </recommendedName>
    <component>
        <recommendedName>
            <fullName evidence="1">S-adenosylmethionine decarboxylase beta chain</fullName>
        </recommendedName>
    </component>
    <component>
        <recommendedName>
            <fullName evidence="1">S-adenosylmethionine decarboxylase alpha chain</fullName>
        </recommendedName>
    </component>
</protein>
<comment type="function">
    <text evidence="1">Catalyzes the decarboxylation of S-adenosylmethionine to S-adenosylmethioninamine (dcAdoMet), the propylamine donor required for the synthesis of the polyamines spermine and spermidine from the diamine putrescine.</text>
</comment>
<feature type="active site" description="Proton donor; for catalytic activity" evidence="1">
    <location>
        <position position="120"/>
    </location>
</feature>
<gene>
    <name evidence="2" type="primary">speD</name>
    <name evidence="1" type="synonym">speH</name>
    <name evidence="2" type="ORF">KO353_03310</name>
</gene>
<keyword evidence="1" id="KW-0704">Schiff base</keyword>
<proteinExistence type="inferred from homology"/>
<organism evidence="2 3">
    <name type="scientific">Elioraea tepida</name>
    <dbReference type="NCBI Taxonomy" id="2843330"/>
    <lineage>
        <taxon>Bacteria</taxon>
        <taxon>Pseudomonadati</taxon>
        <taxon>Pseudomonadota</taxon>
        <taxon>Alphaproteobacteria</taxon>
        <taxon>Acetobacterales</taxon>
        <taxon>Elioraeaceae</taxon>
        <taxon>Elioraea</taxon>
    </lineage>
</organism>
<dbReference type="GO" id="GO:0008295">
    <property type="term" value="P:spermidine biosynthetic process"/>
    <property type="evidence" value="ECO:0007669"/>
    <property type="project" value="UniProtKB-UniRule"/>
</dbReference>
<dbReference type="RefSeq" id="WP_218286341.1">
    <property type="nucleotide sequence ID" value="NZ_CP076448.1"/>
</dbReference>
<dbReference type="InterPro" id="IPR017716">
    <property type="entry name" value="S-AdoMet_deCOase_pro-enz"/>
</dbReference>
<dbReference type="HAMAP" id="MF_00464">
    <property type="entry name" value="AdoMetDC_1"/>
    <property type="match status" value="1"/>
</dbReference>
<dbReference type="PANTHER" id="PTHR33866">
    <property type="entry name" value="S-ADENOSYLMETHIONINE DECARBOXYLASE PROENZYME"/>
    <property type="match status" value="1"/>
</dbReference>
<keyword evidence="1" id="KW-0068">Autocatalytic cleavage</keyword>
<feature type="chain" id="PRO_5038197505" description="S-adenosylmethionine decarboxylase alpha chain" evidence="1">
    <location>
        <begin position="100"/>
        <end position="152"/>
    </location>
</feature>
<feature type="active site" description="Proton acceptor; for processing activity" evidence="1">
    <location>
        <position position="105"/>
    </location>
</feature>
<comment type="PTM">
    <text evidence="1">Is synthesized initially as an inactive proenzyme. Formation of the active enzyme involves a self-maturation process in which the active site pyruvoyl group is generated from an internal serine residue via an autocatalytic post-translational modification. Two non-identical subunits are generated from the proenzyme in this reaction, and the pyruvate is formed at the N-terminus of the alpha chain, which is derived from the carboxyl end of the proenzyme. The post-translation cleavage follows an unusual pathway, termed non-hydrolytic serinolysis, in which the side chain hydroxyl group of the serine supplies its oxygen atom to form the C-terminus of the beta chain, while the remainder of the serine residue undergoes an oxidative deamination to produce ammonia and the pyruvoyl group blocking the N-terminus of the alpha chain.</text>
</comment>
<dbReference type="GO" id="GO:0004014">
    <property type="term" value="F:adenosylmethionine decarboxylase activity"/>
    <property type="evidence" value="ECO:0007669"/>
    <property type="project" value="UniProtKB-UniRule"/>
</dbReference>
<sequence>MNALTRLGMVSDSPSDAQTIRNAEGSEAGKDYFIERDGVRFAGMHLLVDLWKAQGLDDPQAIDAALRAGAEASGATILHGHFHHFSPNGGVSGVLVLAESHISIHTWPERGFAAIDIFMCGACDPYRALPALKEAFRAEWVELVEQRRGVIR</sequence>
<feature type="site" description="Cleavage (non-hydrolytic); by autolysis" evidence="1">
    <location>
        <begin position="99"/>
        <end position="100"/>
    </location>
</feature>
<dbReference type="InterPro" id="IPR003826">
    <property type="entry name" value="AdoMetDC_fam_prok"/>
</dbReference>
<dbReference type="GO" id="GO:0005829">
    <property type="term" value="C:cytosol"/>
    <property type="evidence" value="ECO:0007669"/>
    <property type="project" value="TreeGrafter"/>
</dbReference>
<dbReference type="EMBL" id="CP076448">
    <property type="protein sequence ID" value="QXM25285.1"/>
    <property type="molecule type" value="Genomic_DNA"/>
</dbReference>
<keyword evidence="1" id="KW-0745">Spermidine biosynthesis</keyword>
<reference evidence="2" key="1">
    <citation type="submission" date="2021-06" db="EMBL/GenBank/DDBJ databases">
        <title>Elioraea tepida, sp. nov., a moderately thermophilic aerobic anoxygenic phototrophic bacterium isolated from an alkaline siliceous hot spring mat community in Yellowstone National Park, WY, USA.</title>
        <authorList>
            <person name="Saini M.K."/>
            <person name="Yoshida S."/>
            <person name="Sebastian A."/>
            <person name="Hirose S."/>
            <person name="Hara E."/>
            <person name="Tamaki H."/>
            <person name="Soulier N.T."/>
            <person name="Albert I."/>
            <person name="Hanada S."/>
            <person name="Bryant D.A."/>
            <person name="Tank M."/>
        </authorList>
    </citation>
    <scope>NUCLEOTIDE SEQUENCE</scope>
    <source>
        <strain evidence="2">MS-P2</strain>
    </source>
</reference>
<feature type="active site" description="Schiff-base intermediate with substrate; via pyruvic acid" evidence="1">
    <location>
        <position position="100"/>
    </location>
</feature>
<dbReference type="Proteomes" id="UP000694001">
    <property type="component" value="Chromosome"/>
</dbReference>
<comment type="similarity">
    <text evidence="1">Belongs to the prokaryotic AdoMetDC family. Type 1 subfamily.</text>
</comment>
<keyword evidence="1" id="KW-0210">Decarboxylase</keyword>
<keyword evidence="3" id="KW-1185">Reference proteome</keyword>
<keyword evidence="1" id="KW-0620">Polyamine biosynthesis</keyword>
<keyword evidence="1" id="KW-0949">S-adenosyl-L-methionine</keyword>
<name>A0A975YJZ7_9PROT</name>
<keyword evidence="1" id="KW-0670">Pyruvate</keyword>
<dbReference type="PANTHER" id="PTHR33866:SF2">
    <property type="entry name" value="S-ADENOSYLMETHIONINE DECARBOXYLASE PROENZYME"/>
    <property type="match status" value="1"/>
</dbReference>
<keyword evidence="1" id="KW-0865">Zymogen</keyword>
<dbReference type="AlphaFoldDB" id="A0A975YJZ7"/>
<accession>A0A975YJZ7</accession>
<feature type="chain" id="PRO_5038197506" description="S-adenosylmethionine decarboxylase beta chain" evidence="1">
    <location>
        <begin position="1"/>
        <end position="99"/>
    </location>
</feature>
<dbReference type="NCBIfam" id="TIGR03330">
    <property type="entry name" value="SAM_DCase_Bsu"/>
    <property type="match status" value="1"/>
</dbReference>
<feature type="modified residue" description="Pyruvic acid (Ser); by autocatalysis" evidence="1">
    <location>
        <position position="100"/>
    </location>
</feature>
<comment type="catalytic activity">
    <reaction evidence="1">
        <text>S-adenosyl-L-methionine + H(+) = S-adenosyl 3-(methylsulfanyl)propylamine + CO2</text>
        <dbReference type="Rhea" id="RHEA:15981"/>
        <dbReference type="ChEBI" id="CHEBI:15378"/>
        <dbReference type="ChEBI" id="CHEBI:16526"/>
        <dbReference type="ChEBI" id="CHEBI:57443"/>
        <dbReference type="ChEBI" id="CHEBI:59789"/>
        <dbReference type="EC" id="4.1.1.50"/>
    </reaction>
</comment>